<dbReference type="Gene3D" id="3.40.190.290">
    <property type="match status" value="1"/>
</dbReference>
<dbReference type="GO" id="GO:0043565">
    <property type="term" value="F:sequence-specific DNA binding"/>
    <property type="evidence" value="ECO:0007669"/>
    <property type="project" value="TreeGrafter"/>
</dbReference>
<sequence length="300" mass="32989">MSINKLFATHPAAIDWEDIKAFTSLARHGSLTATARALSVTHGTISRRVNSLERCLGTKLVERRPDGYVLTQAGHIALTSASEMESAAQKLAREALGEGPKGMVRVNATPGLTFGYLLLRLASLAVQQPTLDIEVTADLRQISLERREADIALRFGRPTDGDVLASHLLTIDYSFYGTPEWRELLESGCKPVFVGFDEANYDIPDATWLSKSFPSARVAFRANNQMAHAEAARAGAGVALLPYFIGRSINSLVECTLDKVPPSRELWLVTRRTDSKSAPIVATAEFLKELFDRERALFTR</sequence>
<comment type="caution">
    <text evidence="6">The sequence shown here is derived from an EMBL/GenBank/DDBJ whole genome shotgun (WGS) entry which is preliminary data.</text>
</comment>
<evidence type="ECO:0000256" key="4">
    <source>
        <dbReference type="ARBA" id="ARBA00023163"/>
    </source>
</evidence>
<dbReference type="PANTHER" id="PTHR30537:SF3">
    <property type="entry name" value="TRANSCRIPTIONAL REGULATORY PROTEIN"/>
    <property type="match status" value="1"/>
</dbReference>
<dbReference type="Pfam" id="PF00126">
    <property type="entry name" value="HTH_1"/>
    <property type="match status" value="1"/>
</dbReference>
<dbReference type="RefSeq" id="WP_061136624.1">
    <property type="nucleotide sequence ID" value="NZ_FCNX02000012.1"/>
</dbReference>
<dbReference type="Gene3D" id="1.10.10.10">
    <property type="entry name" value="Winged helix-like DNA-binding domain superfamily/Winged helix DNA-binding domain"/>
    <property type="match status" value="1"/>
</dbReference>
<keyword evidence="7" id="KW-1185">Reference proteome</keyword>
<dbReference type="InterPro" id="IPR036390">
    <property type="entry name" value="WH_DNA-bd_sf"/>
</dbReference>
<dbReference type="OrthoDB" id="8579932at2"/>
<dbReference type="InterPro" id="IPR058163">
    <property type="entry name" value="LysR-type_TF_proteobact-type"/>
</dbReference>
<name>A0A158CT78_9BURK</name>
<comment type="similarity">
    <text evidence="1">Belongs to the LysR transcriptional regulatory family.</text>
</comment>
<feature type="domain" description="HTH lysR-type" evidence="5">
    <location>
        <begin position="14"/>
        <end position="71"/>
    </location>
</feature>
<dbReference type="InterPro" id="IPR036388">
    <property type="entry name" value="WH-like_DNA-bd_sf"/>
</dbReference>
<organism evidence="6 7">
    <name type="scientific">Caballeronia fortuita</name>
    <dbReference type="NCBI Taxonomy" id="1777138"/>
    <lineage>
        <taxon>Bacteria</taxon>
        <taxon>Pseudomonadati</taxon>
        <taxon>Pseudomonadota</taxon>
        <taxon>Betaproteobacteria</taxon>
        <taxon>Burkholderiales</taxon>
        <taxon>Burkholderiaceae</taxon>
        <taxon>Caballeronia</taxon>
    </lineage>
</organism>
<dbReference type="Proteomes" id="UP000054903">
    <property type="component" value="Unassembled WGS sequence"/>
</dbReference>
<proteinExistence type="inferred from homology"/>
<keyword evidence="2" id="KW-0805">Transcription regulation</keyword>
<dbReference type="InterPro" id="IPR005119">
    <property type="entry name" value="LysR_subst-bd"/>
</dbReference>
<evidence type="ECO:0000256" key="1">
    <source>
        <dbReference type="ARBA" id="ARBA00009437"/>
    </source>
</evidence>
<evidence type="ECO:0000313" key="7">
    <source>
        <dbReference type="Proteomes" id="UP000054903"/>
    </source>
</evidence>
<accession>A0A158CT78</accession>
<dbReference type="InterPro" id="IPR000847">
    <property type="entry name" value="LysR_HTH_N"/>
</dbReference>
<dbReference type="Pfam" id="PF03466">
    <property type="entry name" value="LysR_substrate"/>
    <property type="match status" value="1"/>
</dbReference>
<dbReference type="AlphaFoldDB" id="A0A158CT78"/>
<reference evidence="6" key="1">
    <citation type="submission" date="2016-01" db="EMBL/GenBank/DDBJ databases">
        <authorList>
            <person name="Peeters C."/>
        </authorList>
    </citation>
    <scope>NUCLEOTIDE SEQUENCE</scope>
    <source>
        <strain evidence="6">LMG 29320</strain>
    </source>
</reference>
<dbReference type="GO" id="GO:0003700">
    <property type="term" value="F:DNA-binding transcription factor activity"/>
    <property type="evidence" value="ECO:0007669"/>
    <property type="project" value="InterPro"/>
</dbReference>
<dbReference type="EMBL" id="FCNX02000012">
    <property type="protein sequence ID" value="SAK85518.1"/>
    <property type="molecule type" value="Genomic_DNA"/>
</dbReference>
<protein>
    <submittedName>
        <fullName evidence="6">LysR family transcriptional regulator</fullName>
    </submittedName>
</protein>
<evidence type="ECO:0000256" key="3">
    <source>
        <dbReference type="ARBA" id="ARBA00023125"/>
    </source>
</evidence>
<dbReference type="STRING" id="1777138.AWB77_04498"/>
<keyword evidence="4" id="KW-0804">Transcription</keyword>
<dbReference type="SUPFAM" id="SSF46785">
    <property type="entry name" value="Winged helix' DNA-binding domain"/>
    <property type="match status" value="1"/>
</dbReference>
<dbReference type="SUPFAM" id="SSF53850">
    <property type="entry name" value="Periplasmic binding protein-like II"/>
    <property type="match status" value="1"/>
</dbReference>
<evidence type="ECO:0000256" key="2">
    <source>
        <dbReference type="ARBA" id="ARBA00023015"/>
    </source>
</evidence>
<keyword evidence="3" id="KW-0238">DNA-binding</keyword>
<evidence type="ECO:0000259" key="5">
    <source>
        <dbReference type="PROSITE" id="PS50931"/>
    </source>
</evidence>
<gene>
    <name evidence="6" type="ORF">AWB77_04498</name>
</gene>
<evidence type="ECO:0000313" key="6">
    <source>
        <dbReference type="EMBL" id="SAK85518.1"/>
    </source>
</evidence>
<dbReference type="PANTHER" id="PTHR30537">
    <property type="entry name" value="HTH-TYPE TRANSCRIPTIONAL REGULATOR"/>
    <property type="match status" value="1"/>
</dbReference>
<dbReference type="PROSITE" id="PS50931">
    <property type="entry name" value="HTH_LYSR"/>
    <property type="match status" value="1"/>
</dbReference>
<dbReference type="GO" id="GO:0006351">
    <property type="term" value="P:DNA-templated transcription"/>
    <property type="evidence" value="ECO:0007669"/>
    <property type="project" value="TreeGrafter"/>
</dbReference>